<evidence type="ECO:0000256" key="10">
    <source>
        <dbReference type="ARBA" id="ARBA00022909"/>
    </source>
</evidence>
<dbReference type="AlphaFoldDB" id="A0A2T5VH54"/>
<evidence type="ECO:0000313" key="15">
    <source>
        <dbReference type="Proteomes" id="UP000244081"/>
    </source>
</evidence>
<keyword evidence="15" id="KW-1185">Reference proteome</keyword>
<keyword evidence="10 12" id="KW-0289">Folate biosynthesis</keyword>
<organism evidence="14 15">
    <name type="scientific">Breoghania corrubedonensis</name>
    <dbReference type="NCBI Taxonomy" id="665038"/>
    <lineage>
        <taxon>Bacteria</taxon>
        <taxon>Pseudomonadati</taxon>
        <taxon>Pseudomonadota</taxon>
        <taxon>Alphaproteobacteria</taxon>
        <taxon>Hyphomicrobiales</taxon>
        <taxon>Stappiaceae</taxon>
        <taxon>Breoghania</taxon>
    </lineage>
</organism>
<keyword evidence="7 12" id="KW-0808">Transferase</keyword>
<proteinExistence type="inferred from homology"/>
<comment type="caution">
    <text evidence="14">The sequence shown here is derived from an EMBL/GenBank/DDBJ whole genome shotgun (WGS) entry which is preliminary data.</text>
</comment>
<gene>
    <name evidence="14" type="ORF">C8N35_1011141</name>
</gene>
<dbReference type="InterPro" id="IPR006390">
    <property type="entry name" value="DHP_synth_dom"/>
</dbReference>
<dbReference type="SUPFAM" id="SSF51717">
    <property type="entry name" value="Dihydropteroate synthetase-like"/>
    <property type="match status" value="1"/>
</dbReference>
<evidence type="ECO:0000256" key="9">
    <source>
        <dbReference type="ARBA" id="ARBA00022842"/>
    </source>
</evidence>
<dbReference type="RefSeq" id="WP_107988571.1">
    <property type="nucleotide sequence ID" value="NZ_QAYG01000001.1"/>
</dbReference>
<dbReference type="InterPro" id="IPR000489">
    <property type="entry name" value="Pterin-binding_dom"/>
</dbReference>
<evidence type="ECO:0000256" key="1">
    <source>
        <dbReference type="ARBA" id="ARBA00000012"/>
    </source>
</evidence>
<evidence type="ECO:0000259" key="13">
    <source>
        <dbReference type="PROSITE" id="PS50972"/>
    </source>
</evidence>
<reference evidence="14 15" key="1">
    <citation type="submission" date="2018-04" db="EMBL/GenBank/DDBJ databases">
        <title>Genomic Encyclopedia of Archaeal and Bacterial Type Strains, Phase II (KMG-II): from individual species to whole genera.</title>
        <authorList>
            <person name="Goeker M."/>
        </authorList>
    </citation>
    <scope>NUCLEOTIDE SEQUENCE [LARGE SCALE GENOMIC DNA]</scope>
    <source>
        <strain evidence="14 15">DSM 23382</strain>
    </source>
</reference>
<protein>
    <recommendedName>
        <fullName evidence="6 12">Dihydropteroate synthase</fullName>
        <shortName evidence="12">DHPS</shortName>
        <ecNumber evidence="5 12">2.5.1.15</ecNumber>
    </recommendedName>
    <alternativeName>
        <fullName evidence="11 12">Dihydropteroate pyrophosphorylase</fullName>
    </alternativeName>
</protein>
<dbReference type="PROSITE" id="PS00793">
    <property type="entry name" value="DHPS_2"/>
    <property type="match status" value="1"/>
</dbReference>
<accession>A0A2T5VH54</accession>
<dbReference type="GO" id="GO:0046872">
    <property type="term" value="F:metal ion binding"/>
    <property type="evidence" value="ECO:0007669"/>
    <property type="project" value="UniProtKB-KW"/>
</dbReference>
<dbReference type="EMBL" id="QAYG01000001">
    <property type="protein sequence ID" value="PTW63091.1"/>
    <property type="molecule type" value="Genomic_DNA"/>
</dbReference>
<evidence type="ECO:0000256" key="8">
    <source>
        <dbReference type="ARBA" id="ARBA00022723"/>
    </source>
</evidence>
<evidence type="ECO:0000256" key="2">
    <source>
        <dbReference type="ARBA" id="ARBA00001946"/>
    </source>
</evidence>
<dbReference type="PANTHER" id="PTHR20941:SF1">
    <property type="entry name" value="FOLIC ACID SYNTHESIS PROTEIN FOL1"/>
    <property type="match status" value="1"/>
</dbReference>
<name>A0A2T5VH54_9HYPH</name>
<feature type="domain" description="Pterin-binding" evidence="13">
    <location>
        <begin position="18"/>
        <end position="265"/>
    </location>
</feature>
<evidence type="ECO:0000313" key="14">
    <source>
        <dbReference type="EMBL" id="PTW63091.1"/>
    </source>
</evidence>
<evidence type="ECO:0000256" key="3">
    <source>
        <dbReference type="ARBA" id="ARBA00004763"/>
    </source>
</evidence>
<keyword evidence="9 12" id="KW-0460">Magnesium</keyword>
<dbReference type="Pfam" id="PF00809">
    <property type="entry name" value="Pterin_bind"/>
    <property type="match status" value="1"/>
</dbReference>
<comment type="similarity">
    <text evidence="4 12">Belongs to the DHPS family.</text>
</comment>
<dbReference type="InterPro" id="IPR045031">
    <property type="entry name" value="DHP_synth-like"/>
</dbReference>
<evidence type="ECO:0000256" key="12">
    <source>
        <dbReference type="RuleBase" id="RU361205"/>
    </source>
</evidence>
<dbReference type="PROSITE" id="PS00792">
    <property type="entry name" value="DHPS_1"/>
    <property type="match status" value="1"/>
</dbReference>
<evidence type="ECO:0000256" key="11">
    <source>
        <dbReference type="ARBA" id="ARBA00030193"/>
    </source>
</evidence>
<keyword evidence="8 12" id="KW-0479">Metal-binding</keyword>
<dbReference type="GO" id="GO:0005829">
    <property type="term" value="C:cytosol"/>
    <property type="evidence" value="ECO:0007669"/>
    <property type="project" value="TreeGrafter"/>
</dbReference>
<dbReference type="OrthoDB" id="9811744at2"/>
<dbReference type="GO" id="GO:0046656">
    <property type="term" value="P:folic acid biosynthetic process"/>
    <property type="evidence" value="ECO:0007669"/>
    <property type="project" value="UniProtKB-KW"/>
</dbReference>
<dbReference type="CDD" id="cd00739">
    <property type="entry name" value="DHPS"/>
    <property type="match status" value="1"/>
</dbReference>
<dbReference type="GO" id="GO:0046654">
    <property type="term" value="P:tetrahydrofolate biosynthetic process"/>
    <property type="evidence" value="ECO:0007669"/>
    <property type="project" value="UniProtKB-UniPathway"/>
</dbReference>
<dbReference type="GO" id="GO:0004156">
    <property type="term" value="F:dihydropteroate synthase activity"/>
    <property type="evidence" value="ECO:0007669"/>
    <property type="project" value="UniProtKB-EC"/>
</dbReference>
<comment type="catalytic activity">
    <reaction evidence="1">
        <text>(7,8-dihydropterin-6-yl)methyl diphosphate + 4-aminobenzoate = 7,8-dihydropteroate + diphosphate</text>
        <dbReference type="Rhea" id="RHEA:19949"/>
        <dbReference type="ChEBI" id="CHEBI:17836"/>
        <dbReference type="ChEBI" id="CHEBI:17839"/>
        <dbReference type="ChEBI" id="CHEBI:33019"/>
        <dbReference type="ChEBI" id="CHEBI:72950"/>
        <dbReference type="EC" id="2.5.1.15"/>
    </reaction>
</comment>
<sequence length="291" mass="30206">MQRLLNIGPLEHVTGVRTLVMGILNVTPDSFSDGGLHCGADAAEAHARLMLAQGADIIDVGGESTRPGAEPISADAEMIRLLPVLAAVRSLGCAISIDTYKADVAAAALGAGAHAINDIWGLQGDPDMAMVAEQTGAPVIVMHNRETVDPAIDIMADMRAFFLRSLEIAAAAGIGREKIILDPGIGFGKTPQQNLIALNRLGALKAHFDLPVLVGASRKRIIGALTGREAHDRGAGSLGAHLAAVAHGADIVRVHDVELHVDAVRVADAIRRESLDPQAAPQNSQDAGSNA</sequence>
<dbReference type="Gene3D" id="3.20.20.20">
    <property type="entry name" value="Dihydropteroate synthase-like"/>
    <property type="match status" value="1"/>
</dbReference>
<evidence type="ECO:0000256" key="5">
    <source>
        <dbReference type="ARBA" id="ARBA00012458"/>
    </source>
</evidence>
<dbReference type="UniPathway" id="UPA00077">
    <property type="reaction ID" value="UER00156"/>
</dbReference>
<evidence type="ECO:0000256" key="6">
    <source>
        <dbReference type="ARBA" id="ARBA00016919"/>
    </source>
</evidence>
<comment type="pathway">
    <text evidence="3 12">Cofactor biosynthesis; tetrahydrofolate biosynthesis; 7,8-dihydrofolate from 2-amino-4-hydroxy-6-hydroxymethyl-7,8-dihydropteridine diphosphate and 4-aminobenzoate: step 1/2.</text>
</comment>
<comment type="cofactor">
    <cofactor evidence="2 12">
        <name>Mg(2+)</name>
        <dbReference type="ChEBI" id="CHEBI:18420"/>
    </cofactor>
</comment>
<dbReference type="InterPro" id="IPR011005">
    <property type="entry name" value="Dihydropteroate_synth-like_sf"/>
</dbReference>
<evidence type="ECO:0000256" key="7">
    <source>
        <dbReference type="ARBA" id="ARBA00022679"/>
    </source>
</evidence>
<comment type="function">
    <text evidence="12">Catalyzes the condensation of para-aminobenzoate (pABA) with 6-hydroxymethyl-7,8-dihydropterin diphosphate (DHPt-PP) to form 7,8-dihydropteroate (H2Pte), the immediate precursor of folate derivatives.</text>
</comment>
<dbReference type="EC" id="2.5.1.15" evidence="5 12"/>
<dbReference type="PANTHER" id="PTHR20941">
    <property type="entry name" value="FOLATE SYNTHESIS PROTEINS"/>
    <property type="match status" value="1"/>
</dbReference>
<dbReference type="Proteomes" id="UP000244081">
    <property type="component" value="Unassembled WGS sequence"/>
</dbReference>
<evidence type="ECO:0000256" key="4">
    <source>
        <dbReference type="ARBA" id="ARBA00009503"/>
    </source>
</evidence>
<dbReference type="NCBIfam" id="TIGR01496">
    <property type="entry name" value="DHPS"/>
    <property type="match status" value="1"/>
</dbReference>
<dbReference type="PROSITE" id="PS50972">
    <property type="entry name" value="PTERIN_BINDING"/>
    <property type="match status" value="1"/>
</dbReference>
<dbReference type="FunFam" id="3.20.20.20:FF:000006">
    <property type="entry name" value="Dihydropteroate synthase"/>
    <property type="match status" value="1"/>
</dbReference>